<evidence type="ECO:0000313" key="2">
    <source>
        <dbReference type="EMBL" id="MFB9552752.1"/>
    </source>
</evidence>
<reference evidence="2 3" key="1">
    <citation type="submission" date="2024-09" db="EMBL/GenBank/DDBJ databases">
        <authorList>
            <person name="Sun Q."/>
            <person name="Mori K."/>
        </authorList>
    </citation>
    <scope>NUCLEOTIDE SEQUENCE [LARGE SCALE GENOMIC DNA]</scope>
    <source>
        <strain evidence="2 3">JCM 4414</strain>
    </source>
</reference>
<organism evidence="2 3">
    <name type="scientific">Streptomyces roseoviridis</name>
    <dbReference type="NCBI Taxonomy" id="67361"/>
    <lineage>
        <taxon>Bacteria</taxon>
        <taxon>Bacillati</taxon>
        <taxon>Actinomycetota</taxon>
        <taxon>Actinomycetes</taxon>
        <taxon>Kitasatosporales</taxon>
        <taxon>Streptomycetaceae</taxon>
        <taxon>Streptomyces</taxon>
    </lineage>
</organism>
<evidence type="ECO:0000259" key="1">
    <source>
        <dbReference type="Pfam" id="PF01370"/>
    </source>
</evidence>
<comment type="caution">
    <text evidence="2">The sequence shown here is derived from an EMBL/GenBank/DDBJ whole genome shotgun (WGS) entry which is preliminary data.</text>
</comment>
<dbReference type="InterPro" id="IPR001509">
    <property type="entry name" value="Epimerase_deHydtase"/>
</dbReference>
<accession>A0ABV5QH17</accession>
<dbReference type="Pfam" id="PF01370">
    <property type="entry name" value="Epimerase"/>
    <property type="match status" value="1"/>
</dbReference>
<dbReference type="Gene3D" id="3.40.50.720">
    <property type="entry name" value="NAD(P)-binding Rossmann-like Domain"/>
    <property type="match status" value="1"/>
</dbReference>
<sequence>MQNILITGAGGFIGAQVTREAARAGGDLTLVAHRRPTQPPPAGRTRTVRADLADPDSLRGLCEGADVLLHCASRIGGTPEANEAVNARGTAALVAEAQRAGVSRIVYLSTASVYGRGIFRCARPEQLPRRPQSPTSRTRARAEDAVLAAGGIVVRPHLVYGPGDTWVVPGLTRLLRSLPGTPTGWDARISVISVIELAALLVAVGRAPRARLSTSVYHAAYPTPVTASALLDAVADSTAPRPARRSISLAHARALPTENGAATRALDLLATDHWFDSAPLWADLGRTPGRSWEEDLARMKEWYPDQAAAA</sequence>
<dbReference type="SUPFAM" id="SSF51735">
    <property type="entry name" value="NAD(P)-binding Rossmann-fold domains"/>
    <property type="match status" value="1"/>
</dbReference>
<dbReference type="PANTHER" id="PTHR48079:SF6">
    <property type="entry name" value="NAD(P)-BINDING DOMAIN-CONTAINING PROTEIN-RELATED"/>
    <property type="match status" value="1"/>
</dbReference>
<dbReference type="PANTHER" id="PTHR48079">
    <property type="entry name" value="PROTEIN YEEZ"/>
    <property type="match status" value="1"/>
</dbReference>
<name>A0ABV5QH17_9ACTN</name>
<dbReference type="InterPro" id="IPR036291">
    <property type="entry name" value="NAD(P)-bd_dom_sf"/>
</dbReference>
<dbReference type="InterPro" id="IPR051783">
    <property type="entry name" value="NAD(P)-dependent_oxidoreduct"/>
</dbReference>
<evidence type="ECO:0000313" key="3">
    <source>
        <dbReference type="Proteomes" id="UP001589716"/>
    </source>
</evidence>
<feature type="domain" description="NAD-dependent epimerase/dehydratase" evidence="1">
    <location>
        <begin position="4"/>
        <end position="172"/>
    </location>
</feature>
<gene>
    <name evidence="2" type="ORF">ACFFTP_00900</name>
</gene>
<keyword evidence="3" id="KW-1185">Reference proteome</keyword>
<dbReference type="Proteomes" id="UP001589716">
    <property type="component" value="Unassembled WGS sequence"/>
</dbReference>
<dbReference type="RefSeq" id="WP_345487436.1">
    <property type="nucleotide sequence ID" value="NZ_BAAAWU010000001.1"/>
</dbReference>
<proteinExistence type="predicted"/>
<dbReference type="EMBL" id="JBHMCT010000001">
    <property type="protein sequence ID" value="MFB9552752.1"/>
    <property type="molecule type" value="Genomic_DNA"/>
</dbReference>
<protein>
    <submittedName>
        <fullName evidence="2">NAD-dependent epimerase/dehydratase family protein</fullName>
    </submittedName>
</protein>